<organism evidence="1 2">
    <name type="scientific">Fusarium irregulare</name>
    <dbReference type="NCBI Taxonomy" id="2494466"/>
    <lineage>
        <taxon>Eukaryota</taxon>
        <taxon>Fungi</taxon>
        <taxon>Dikarya</taxon>
        <taxon>Ascomycota</taxon>
        <taxon>Pezizomycotina</taxon>
        <taxon>Sordariomycetes</taxon>
        <taxon>Hypocreomycetidae</taxon>
        <taxon>Hypocreales</taxon>
        <taxon>Nectriaceae</taxon>
        <taxon>Fusarium</taxon>
        <taxon>Fusarium incarnatum-equiseti species complex</taxon>
    </lineage>
</organism>
<protein>
    <submittedName>
        <fullName evidence="1">Uncharacterized protein</fullName>
    </submittedName>
</protein>
<reference evidence="1" key="1">
    <citation type="submission" date="2022-10" db="EMBL/GenBank/DDBJ databases">
        <title>Fusarium specimens isolated from Avocado Roots.</title>
        <authorList>
            <person name="Stajich J."/>
            <person name="Roper C."/>
            <person name="Heimlech-Rivalta G."/>
        </authorList>
    </citation>
    <scope>NUCLEOTIDE SEQUENCE</scope>
    <source>
        <strain evidence="1">CF00143</strain>
    </source>
</reference>
<evidence type="ECO:0000313" key="2">
    <source>
        <dbReference type="Proteomes" id="UP001152130"/>
    </source>
</evidence>
<name>A0A9W8U8K9_9HYPO</name>
<comment type="caution">
    <text evidence="1">The sequence shown here is derived from an EMBL/GenBank/DDBJ whole genome shotgun (WGS) entry which is preliminary data.</text>
</comment>
<gene>
    <name evidence="1" type="ORF">NW766_007790</name>
</gene>
<dbReference type="EMBL" id="JAPDHF010000011">
    <property type="protein sequence ID" value="KAJ4011152.1"/>
    <property type="molecule type" value="Genomic_DNA"/>
</dbReference>
<evidence type="ECO:0000313" key="1">
    <source>
        <dbReference type="EMBL" id="KAJ4011152.1"/>
    </source>
</evidence>
<dbReference type="AlphaFoldDB" id="A0A9W8U8K9"/>
<dbReference type="Proteomes" id="UP001152130">
    <property type="component" value="Unassembled WGS sequence"/>
</dbReference>
<keyword evidence="2" id="KW-1185">Reference proteome</keyword>
<sequence>MPAVNPAGYQNQDLSYEGRPYINLNPSLDALGEFTDPEVYRKLKYGGIRLLDCIYWPGLSLEGVTWPVTHHLGVSVEDSIARTPNLDSS</sequence>
<proteinExistence type="predicted"/>
<accession>A0A9W8U8K9</accession>